<feature type="region of interest" description="Disordered" evidence="1">
    <location>
        <begin position="1"/>
        <end position="55"/>
    </location>
</feature>
<feature type="compositionally biased region" description="Polar residues" evidence="1">
    <location>
        <begin position="14"/>
        <end position="34"/>
    </location>
</feature>
<reference evidence="2" key="1">
    <citation type="submission" date="2022-11" db="EMBL/GenBank/DDBJ databases">
        <title>Genome Resource of Sclerotinia nivalis Strain SnTB1, a Plant Pathogen Isolated from American Ginseng.</title>
        <authorList>
            <person name="Fan S."/>
        </authorList>
    </citation>
    <scope>NUCLEOTIDE SEQUENCE</scope>
    <source>
        <strain evidence="2">SnTB1</strain>
    </source>
</reference>
<protein>
    <submittedName>
        <fullName evidence="2">Uncharacterized protein</fullName>
    </submittedName>
</protein>
<evidence type="ECO:0000256" key="1">
    <source>
        <dbReference type="SAM" id="MobiDB-lite"/>
    </source>
</evidence>
<evidence type="ECO:0000313" key="3">
    <source>
        <dbReference type="Proteomes" id="UP001152300"/>
    </source>
</evidence>
<name>A0A9X0AVB4_9HELO</name>
<evidence type="ECO:0000313" key="2">
    <source>
        <dbReference type="EMBL" id="KAJ8069627.1"/>
    </source>
</evidence>
<gene>
    <name evidence="2" type="ORF">OCU04_000064</name>
</gene>
<keyword evidence="3" id="KW-1185">Reference proteome</keyword>
<accession>A0A9X0AVB4</accession>
<dbReference type="EMBL" id="JAPEIS010000001">
    <property type="protein sequence ID" value="KAJ8069627.1"/>
    <property type="molecule type" value="Genomic_DNA"/>
</dbReference>
<dbReference type="Proteomes" id="UP001152300">
    <property type="component" value="Unassembled WGS sequence"/>
</dbReference>
<dbReference type="AlphaFoldDB" id="A0A9X0AVB4"/>
<comment type="caution">
    <text evidence="2">The sequence shown here is derived from an EMBL/GenBank/DDBJ whole genome shotgun (WGS) entry which is preliminary data.</text>
</comment>
<dbReference type="OrthoDB" id="4158609at2759"/>
<proteinExistence type="predicted"/>
<organism evidence="2 3">
    <name type="scientific">Sclerotinia nivalis</name>
    <dbReference type="NCBI Taxonomy" id="352851"/>
    <lineage>
        <taxon>Eukaryota</taxon>
        <taxon>Fungi</taxon>
        <taxon>Dikarya</taxon>
        <taxon>Ascomycota</taxon>
        <taxon>Pezizomycotina</taxon>
        <taxon>Leotiomycetes</taxon>
        <taxon>Helotiales</taxon>
        <taxon>Sclerotiniaceae</taxon>
        <taxon>Sclerotinia</taxon>
    </lineage>
</organism>
<sequence>MNAQHTSAVKGGSTPATNTAGVNPQNRRGSQEGTMFSGLRNQKRSSIDAATQARRASFADQAPKAGFVAQMWNRCVFLFLLLVVVPCRGFEGFGKVVRGSGLN</sequence>